<dbReference type="Proteomes" id="UP001501705">
    <property type="component" value="Unassembled WGS sequence"/>
</dbReference>
<feature type="transmembrane region" description="Helical" evidence="1">
    <location>
        <begin position="49"/>
        <end position="67"/>
    </location>
</feature>
<evidence type="ECO:0000256" key="1">
    <source>
        <dbReference type="SAM" id="Phobius"/>
    </source>
</evidence>
<keyword evidence="1" id="KW-0472">Membrane</keyword>
<comment type="caution">
    <text evidence="3">The sequence shown here is derived from an EMBL/GenBank/DDBJ whole genome shotgun (WGS) entry which is preliminary data.</text>
</comment>
<evidence type="ECO:0000259" key="2">
    <source>
        <dbReference type="Pfam" id="PF10756"/>
    </source>
</evidence>
<dbReference type="EMBL" id="BAAAPH010000020">
    <property type="protein sequence ID" value="GAA1592004.1"/>
    <property type="molecule type" value="Genomic_DNA"/>
</dbReference>
<organism evidence="3 4">
    <name type="scientific">Kribbella hippodromi</name>
    <dbReference type="NCBI Taxonomy" id="434347"/>
    <lineage>
        <taxon>Bacteria</taxon>
        <taxon>Bacillati</taxon>
        <taxon>Actinomycetota</taxon>
        <taxon>Actinomycetes</taxon>
        <taxon>Propionibacteriales</taxon>
        <taxon>Kribbellaceae</taxon>
        <taxon>Kribbella</taxon>
    </lineage>
</organism>
<protein>
    <recommendedName>
        <fullName evidence="2">Low molecular weight protein antigen 6 PH domain-containing protein</fullName>
    </recommendedName>
</protein>
<keyword evidence="1" id="KW-0812">Transmembrane</keyword>
<accession>A0ABN2E119</accession>
<name>A0ABN2E119_9ACTN</name>
<gene>
    <name evidence="3" type="ORF">GCM10009804_55370</name>
</gene>
<sequence>MSTPLSSVVTPGSLVAGSLVAGSPGLGYVGRVKPKSPESEYYMSASNRITGSIVLVIGALGLLDVILEWRTASGLLVGSIIGIFMVLAYVGLMRPSVTLSPEKLLLRNHLRDHEIPWSAVSGVDITDILRVHTGDNKYRAPGVQLVMRDMRKQRVGGRKLAADSSISKADFVVNRIETHQDQYAAQSTGEVITRWARPELILVGVLAVVAIVAALVR</sequence>
<dbReference type="Pfam" id="PF10756">
    <property type="entry name" value="bPH_6"/>
    <property type="match status" value="1"/>
</dbReference>
<feature type="domain" description="Low molecular weight protein antigen 6 PH" evidence="2">
    <location>
        <begin position="94"/>
        <end position="138"/>
    </location>
</feature>
<reference evidence="3 4" key="1">
    <citation type="journal article" date="2019" name="Int. J. Syst. Evol. Microbiol.">
        <title>The Global Catalogue of Microorganisms (GCM) 10K type strain sequencing project: providing services to taxonomists for standard genome sequencing and annotation.</title>
        <authorList>
            <consortium name="The Broad Institute Genomics Platform"/>
            <consortium name="The Broad Institute Genome Sequencing Center for Infectious Disease"/>
            <person name="Wu L."/>
            <person name="Ma J."/>
        </authorList>
    </citation>
    <scope>NUCLEOTIDE SEQUENCE [LARGE SCALE GENOMIC DNA]</scope>
    <source>
        <strain evidence="3 4">JCM 15572</strain>
    </source>
</reference>
<keyword evidence="4" id="KW-1185">Reference proteome</keyword>
<feature type="transmembrane region" description="Helical" evidence="1">
    <location>
        <begin position="73"/>
        <end position="92"/>
    </location>
</feature>
<keyword evidence="1" id="KW-1133">Transmembrane helix</keyword>
<feature type="transmembrane region" description="Helical" evidence="1">
    <location>
        <begin position="200"/>
        <end position="216"/>
    </location>
</feature>
<evidence type="ECO:0000313" key="3">
    <source>
        <dbReference type="EMBL" id="GAA1592004.1"/>
    </source>
</evidence>
<feature type="transmembrane region" description="Helical" evidence="1">
    <location>
        <begin position="12"/>
        <end position="29"/>
    </location>
</feature>
<evidence type="ECO:0000313" key="4">
    <source>
        <dbReference type="Proteomes" id="UP001501705"/>
    </source>
</evidence>
<proteinExistence type="predicted"/>
<dbReference type="InterPro" id="IPR019692">
    <property type="entry name" value="CFP-6_PH"/>
</dbReference>